<proteinExistence type="predicted"/>
<protein>
    <submittedName>
        <fullName evidence="1">LamG domain-containing protein</fullName>
    </submittedName>
</protein>
<evidence type="ECO:0000313" key="2">
    <source>
        <dbReference type="Proteomes" id="UP000523105"/>
    </source>
</evidence>
<dbReference type="Gene3D" id="2.60.120.200">
    <property type="match status" value="1"/>
</dbReference>
<dbReference type="Proteomes" id="UP000523105">
    <property type="component" value="Unassembled WGS sequence"/>
</dbReference>
<organism evidence="1 2">
    <name type="scientific">Marine Group I thaumarchaeote</name>
    <dbReference type="NCBI Taxonomy" id="2511932"/>
    <lineage>
        <taxon>Archaea</taxon>
        <taxon>Nitrososphaerota</taxon>
        <taxon>Marine Group I</taxon>
    </lineage>
</organism>
<dbReference type="SUPFAM" id="SSF49899">
    <property type="entry name" value="Concanavalin A-like lectins/glucanases"/>
    <property type="match status" value="1"/>
</dbReference>
<dbReference type="Pfam" id="PF13385">
    <property type="entry name" value="Laminin_G_3"/>
    <property type="match status" value="1"/>
</dbReference>
<dbReference type="AlphaFoldDB" id="A0A7K4MR29"/>
<name>A0A7K4MR29_9ARCH</name>
<dbReference type="InterPro" id="IPR013320">
    <property type="entry name" value="ConA-like_dom_sf"/>
</dbReference>
<sequence length="234" mass="25292">MGAHGGPDIVTDNLIFAIDAGSPKCFTSGATTATCLVSGFNCSGAFGNPGSGTHTPDASNFPAYNSLNGGIFDFNGSKGINIDGDLGSTTASTISMWFYKKSSGTHYFTDGRNNGGTWFLSNYTSDNINWNEKLTYDFEDPYNASASDFLNQWIHMVACSDGDGSKLYLNGIEVSTSTSTSADEDFGINYRIGTRYTTSNEWTGYMGPIYFYNKKLNAGEALQNFNAQRSRFGQ</sequence>
<accession>A0A7K4MR29</accession>
<dbReference type="EMBL" id="JACASV010000087">
    <property type="protein sequence ID" value="NWJ44001.1"/>
    <property type="molecule type" value="Genomic_DNA"/>
</dbReference>
<gene>
    <name evidence="1" type="ORF">HX837_07375</name>
</gene>
<comment type="caution">
    <text evidence="1">The sequence shown here is derived from an EMBL/GenBank/DDBJ whole genome shotgun (WGS) entry which is preliminary data.</text>
</comment>
<reference evidence="1 2" key="1">
    <citation type="journal article" date="2019" name="Environ. Microbiol.">
        <title>Genomics insights into ecotype formation of ammonia-oxidizing archaea in the deep ocean.</title>
        <authorList>
            <person name="Wang Y."/>
            <person name="Huang J.M."/>
            <person name="Cui G.J."/>
            <person name="Nunoura T."/>
            <person name="Takaki Y."/>
            <person name="Li W.L."/>
            <person name="Li J."/>
            <person name="Gao Z.M."/>
            <person name="Takai K."/>
            <person name="Zhang A.Q."/>
            <person name="Stepanauskas R."/>
        </authorList>
    </citation>
    <scope>NUCLEOTIDE SEQUENCE [LARGE SCALE GENOMIC DNA]</scope>
    <source>
        <strain evidence="1 2">L15b</strain>
    </source>
</reference>
<evidence type="ECO:0000313" key="1">
    <source>
        <dbReference type="EMBL" id="NWJ44001.1"/>
    </source>
</evidence>